<dbReference type="Gene3D" id="3.40.50.150">
    <property type="entry name" value="Vaccinia Virus protein VP39"/>
    <property type="match status" value="1"/>
</dbReference>
<dbReference type="PANTHER" id="PTHR43542:SF1">
    <property type="entry name" value="METHYLTRANSFERASE"/>
    <property type="match status" value="1"/>
</dbReference>
<dbReference type="InterPro" id="IPR004398">
    <property type="entry name" value="RNA_MeTrfase_RsmD"/>
</dbReference>
<keyword evidence="5" id="KW-1185">Reference proteome</keyword>
<dbReference type="Pfam" id="PF03602">
    <property type="entry name" value="Cons_hypoth95"/>
    <property type="match status" value="1"/>
</dbReference>
<sequence length="185" mass="19836">MRIVGGRFKGRALSTPRSQSIRPTTDRTREALFNILEHGFQDALEGSRILDLFAGTGALGLEALSRGGAFALFVEQSSQGRGLLRANIETLSVQGCTKVFRRDATKLGTVGSFTPFDLVFADPPYGRGLGELALASAAAGGWIAQGALVVLEERAAAEPAPGPAFTHIDTRAFGDTQMRFYRYQV</sequence>
<feature type="region of interest" description="Disordered" evidence="3">
    <location>
        <begin position="1"/>
        <end position="23"/>
    </location>
</feature>
<accession>A0A9X3ZIB3</accession>
<dbReference type="EC" id="2.1.1.171" evidence="4"/>
<dbReference type="RefSeq" id="WP_267991469.1">
    <property type="nucleotide sequence ID" value="NZ_JAPJZI010000001.1"/>
</dbReference>
<keyword evidence="2 4" id="KW-0808">Transferase</keyword>
<dbReference type="NCBIfam" id="TIGR00095">
    <property type="entry name" value="16S rRNA (guanine(966)-N(2))-methyltransferase RsmD"/>
    <property type="match status" value="1"/>
</dbReference>
<dbReference type="GO" id="GO:0052913">
    <property type="term" value="F:16S rRNA (guanine(966)-N(2))-methyltransferase activity"/>
    <property type="evidence" value="ECO:0007669"/>
    <property type="project" value="UniProtKB-EC"/>
</dbReference>
<organism evidence="4 5">
    <name type="scientific">Hoeflea prorocentri</name>
    <dbReference type="NCBI Taxonomy" id="1922333"/>
    <lineage>
        <taxon>Bacteria</taxon>
        <taxon>Pseudomonadati</taxon>
        <taxon>Pseudomonadota</taxon>
        <taxon>Alphaproteobacteria</taxon>
        <taxon>Hyphomicrobiales</taxon>
        <taxon>Rhizobiaceae</taxon>
        <taxon>Hoeflea</taxon>
    </lineage>
</organism>
<dbReference type="PIRSF" id="PIRSF004553">
    <property type="entry name" value="CHP00095"/>
    <property type="match status" value="1"/>
</dbReference>
<evidence type="ECO:0000256" key="3">
    <source>
        <dbReference type="SAM" id="MobiDB-lite"/>
    </source>
</evidence>
<dbReference type="InterPro" id="IPR029063">
    <property type="entry name" value="SAM-dependent_MTases_sf"/>
</dbReference>
<dbReference type="InterPro" id="IPR002052">
    <property type="entry name" value="DNA_methylase_N6_adenine_CS"/>
</dbReference>
<dbReference type="CDD" id="cd02440">
    <property type="entry name" value="AdoMet_MTases"/>
    <property type="match status" value="1"/>
</dbReference>
<reference evidence="4" key="1">
    <citation type="submission" date="2022-11" db="EMBL/GenBank/DDBJ databases">
        <title>Draft genome sequence of Hoeflea poritis E7-10 and Hoeflea prorocentri PM5-8, separated from scleractinian coral Porites lutea and marine dinoflagellate.</title>
        <authorList>
            <person name="Zhang G."/>
            <person name="Wei Q."/>
            <person name="Cai L."/>
        </authorList>
    </citation>
    <scope>NUCLEOTIDE SEQUENCE</scope>
    <source>
        <strain evidence="4">PM5-8</strain>
    </source>
</reference>
<evidence type="ECO:0000256" key="2">
    <source>
        <dbReference type="ARBA" id="ARBA00022679"/>
    </source>
</evidence>
<protein>
    <submittedName>
        <fullName evidence="4">16S rRNA (Guanine(966)-N(2))-methyltransferase RsmD</fullName>
        <ecNumber evidence="4">2.1.1.171</ecNumber>
    </submittedName>
</protein>
<evidence type="ECO:0000313" key="5">
    <source>
        <dbReference type="Proteomes" id="UP001151234"/>
    </source>
</evidence>
<proteinExistence type="predicted"/>
<evidence type="ECO:0000256" key="1">
    <source>
        <dbReference type="ARBA" id="ARBA00022603"/>
    </source>
</evidence>
<gene>
    <name evidence="4" type="primary">rsmD</name>
    <name evidence="4" type="ORF">OQ273_15870</name>
</gene>
<dbReference type="PANTHER" id="PTHR43542">
    <property type="entry name" value="METHYLTRANSFERASE"/>
    <property type="match status" value="1"/>
</dbReference>
<dbReference type="Proteomes" id="UP001151234">
    <property type="component" value="Unassembled WGS sequence"/>
</dbReference>
<dbReference type="EMBL" id="JAPJZI010000001">
    <property type="protein sequence ID" value="MDA5400059.1"/>
    <property type="molecule type" value="Genomic_DNA"/>
</dbReference>
<dbReference type="GO" id="GO:0003676">
    <property type="term" value="F:nucleic acid binding"/>
    <property type="evidence" value="ECO:0007669"/>
    <property type="project" value="InterPro"/>
</dbReference>
<evidence type="ECO:0000313" key="4">
    <source>
        <dbReference type="EMBL" id="MDA5400059.1"/>
    </source>
</evidence>
<dbReference type="AlphaFoldDB" id="A0A9X3ZIB3"/>
<dbReference type="SUPFAM" id="SSF53335">
    <property type="entry name" value="S-adenosyl-L-methionine-dependent methyltransferases"/>
    <property type="match status" value="1"/>
</dbReference>
<dbReference type="PROSITE" id="PS00092">
    <property type="entry name" value="N6_MTASE"/>
    <property type="match status" value="1"/>
</dbReference>
<keyword evidence="1 4" id="KW-0489">Methyltransferase</keyword>
<name>A0A9X3ZIB3_9HYPH</name>
<comment type="caution">
    <text evidence="4">The sequence shown here is derived from an EMBL/GenBank/DDBJ whole genome shotgun (WGS) entry which is preliminary data.</text>
</comment>